<name>A0A445MB31_ENSVE</name>
<organism evidence="1">
    <name type="scientific">Ensete ventricosum</name>
    <name type="common">Abyssinian banana</name>
    <name type="synonym">Musa ensete</name>
    <dbReference type="NCBI Taxonomy" id="4639"/>
    <lineage>
        <taxon>Eukaryota</taxon>
        <taxon>Viridiplantae</taxon>
        <taxon>Streptophyta</taxon>
        <taxon>Embryophyta</taxon>
        <taxon>Tracheophyta</taxon>
        <taxon>Spermatophyta</taxon>
        <taxon>Magnoliopsida</taxon>
        <taxon>Liliopsida</taxon>
        <taxon>Zingiberales</taxon>
        <taxon>Musaceae</taxon>
        <taxon>Ensete</taxon>
    </lineage>
</organism>
<dbReference type="AlphaFoldDB" id="A0A445MB31"/>
<gene>
    <name evidence="1" type="ORF">BHM03_00005042</name>
</gene>
<proteinExistence type="predicted"/>
<evidence type="ECO:0000313" key="1">
    <source>
        <dbReference type="EMBL" id="RZR71429.1"/>
    </source>
</evidence>
<reference evidence="1" key="1">
    <citation type="journal article" date="2018" name="Data Brief">
        <title>Genome sequence data from 17 accessions of Ensete ventricosum, a staple food crop for millions in Ethiopia.</title>
        <authorList>
            <person name="Yemataw Z."/>
            <person name="Muzemil S."/>
            <person name="Ambachew D."/>
            <person name="Tripathi L."/>
            <person name="Tesfaye K."/>
            <person name="Chala A."/>
            <person name="Farbos A."/>
            <person name="O'Neill P."/>
            <person name="Moore K."/>
            <person name="Grant M."/>
            <person name="Studholme D.J."/>
        </authorList>
    </citation>
    <scope>NUCLEOTIDE SEQUENCE [LARGE SCALE GENOMIC DNA]</scope>
    <source>
        <tissue evidence="1">Leaf</tissue>
    </source>
</reference>
<dbReference type="EMBL" id="KV875531">
    <property type="protein sequence ID" value="RZR71429.1"/>
    <property type="molecule type" value="Genomic_DNA"/>
</dbReference>
<protein>
    <submittedName>
        <fullName evidence="1">Uncharacterized protein</fullName>
    </submittedName>
</protein>
<sequence length="147" mass="15322">MGNLLPPQAFYIPNKWGENKMVNGPSSTINCSTALLSAGPPLPLISLSHGGQGSACPLRWPHLAAGTLASLNSDALRFLLPASVDTAESTASLSCDDDHTPVLGEHDKPYHSAYGGGGGGSTVCLWSLVDPVFFSVSSSNLSHHPWL</sequence>
<dbReference type="Proteomes" id="UP000290560">
    <property type="component" value="Unassembled WGS sequence"/>
</dbReference>
<accession>A0A445MB31</accession>